<dbReference type="EMBL" id="WUMK01000007">
    <property type="protein sequence ID" value="MXN47474.1"/>
    <property type="molecule type" value="Genomic_DNA"/>
</dbReference>
<organism evidence="4 5">
    <name type="scientific">Shinella kummerowiae</name>
    <dbReference type="NCBI Taxonomy" id="417745"/>
    <lineage>
        <taxon>Bacteria</taxon>
        <taxon>Pseudomonadati</taxon>
        <taxon>Pseudomonadota</taxon>
        <taxon>Alphaproteobacteria</taxon>
        <taxon>Hyphomicrobiales</taxon>
        <taxon>Rhizobiaceae</taxon>
        <taxon>Shinella</taxon>
    </lineage>
</organism>
<gene>
    <name evidence="4" type="ORF">GR138_19930</name>
</gene>
<feature type="domain" description="Transglycosylase SLT" evidence="3">
    <location>
        <begin position="35"/>
        <end position="328"/>
    </location>
</feature>
<protein>
    <submittedName>
        <fullName evidence="4">Lytic murein transglycosylase</fullName>
    </submittedName>
</protein>
<evidence type="ECO:0000313" key="5">
    <source>
        <dbReference type="Proteomes" id="UP000435802"/>
    </source>
</evidence>
<evidence type="ECO:0000313" key="4">
    <source>
        <dbReference type="EMBL" id="MXN47474.1"/>
    </source>
</evidence>
<dbReference type="Gene3D" id="1.10.101.10">
    <property type="entry name" value="PGBD-like superfamily/PGBD"/>
    <property type="match status" value="1"/>
</dbReference>
<dbReference type="Gene3D" id="1.10.530.10">
    <property type="match status" value="1"/>
</dbReference>
<feature type="domain" description="Peptidoglycan binding-like" evidence="2">
    <location>
        <begin position="354"/>
        <end position="404"/>
    </location>
</feature>
<dbReference type="SUPFAM" id="SSF53955">
    <property type="entry name" value="Lysozyme-like"/>
    <property type="match status" value="1"/>
</dbReference>
<reference evidence="4 5" key="1">
    <citation type="submission" date="2019-12" db="EMBL/GenBank/DDBJ databases">
        <title>Shinella kummerowiae sp. nov., a symbiotic bacterium isolated from root nodules of the herbal legume Kummerowia stipulacea.</title>
        <authorList>
            <person name="Gao J."/>
        </authorList>
    </citation>
    <scope>NUCLEOTIDE SEQUENCE [LARGE SCALE GENOMIC DNA]</scope>
    <source>
        <strain evidence="4 5">CCBAU 25048</strain>
    </source>
</reference>
<dbReference type="GO" id="GO:0009253">
    <property type="term" value="P:peptidoglycan catabolic process"/>
    <property type="evidence" value="ECO:0007669"/>
    <property type="project" value="TreeGrafter"/>
</dbReference>
<feature type="chain" id="PRO_5027072003" evidence="1">
    <location>
        <begin position="27"/>
        <end position="406"/>
    </location>
</feature>
<dbReference type="OrthoDB" id="9808544at2"/>
<accession>A0A6N8SEG9</accession>
<dbReference type="InterPro" id="IPR031304">
    <property type="entry name" value="SLT_2"/>
</dbReference>
<comment type="caution">
    <text evidence="4">The sequence shown here is derived from an EMBL/GenBank/DDBJ whole genome shotgun (WGS) entry which is preliminary data.</text>
</comment>
<evidence type="ECO:0000259" key="2">
    <source>
        <dbReference type="Pfam" id="PF01471"/>
    </source>
</evidence>
<dbReference type="Proteomes" id="UP000435802">
    <property type="component" value="Unassembled WGS sequence"/>
</dbReference>
<name>A0A6N8SEG9_9HYPH</name>
<feature type="signal peptide" evidence="1">
    <location>
        <begin position="1"/>
        <end position="26"/>
    </location>
</feature>
<dbReference type="InterPro" id="IPR036366">
    <property type="entry name" value="PGBDSf"/>
</dbReference>
<proteinExistence type="predicted"/>
<evidence type="ECO:0000256" key="1">
    <source>
        <dbReference type="SAM" id="SignalP"/>
    </source>
</evidence>
<dbReference type="InterPro" id="IPR036365">
    <property type="entry name" value="PGBD-like_sf"/>
</dbReference>
<dbReference type="InterPro" id="IPR011970">
    <property type="entry name" value="MltB_2"/>
</dbReference>
<dbReference type="AlphaFoldDB" id="A0A6N8SEG9"/>
<evidence type="ECO:0000259" key="3">
    <source>
        <dbReference type="Pfam" id="PF13406"/>
    </source>
</evidence>
<dbReference type="RefSeq" id="WP_160860989.1">
    <property type="nucleotide sequence ID" value="NZ_WUMK01000007.1"/>
</dbReference>
<dbReference type="InterPro" id="IPR002477">
    <property type="entry name" value="Peptidoglycan-bd-like"/>
</dbReference>
<dbReference type="PANTHER" id="PTHR30163">
    <property type="entry name" value="MEMBRANE-BOUND LYTIC MUREIN TRANSGLYCOSYLASE B"/>
    <property type="match status" value="1"/>
</dbReference>
<dbReference type="InterPro" id="IPR023346">
    <property type="entry name" value="Lysozyme-like_dom_sf"/>
</dbReference>
<dbReference type="Pfam" id="PF01471">
    <property type="entry name" value="PG_binding_1"/>
    <property type="match status" value="1"/>
</dbReference>
<dbReference type="Pfam" id="PF13406">
    <property type="entry name" value="SLT_2"/>
    <property type="match status" value="1"/>
</dbReference>
<dbReference type="GO" id="GO:0008933">
    <property type="term" value="F:peptidoglycan lytic transglycosylase activity"/>
    <property type="evidence" value="ECO:0007669"/>
    <property type="project" value="TreeGrafter"/>
</dbReference>
<dbReference type="Gene3D" id="1.10.8.350">
    <property type="entry name" value="Bacterial muramidase"/>
    <property type="match status" value="1"/>
</dbReference>
<dbReference type="PANTHER" id="PTHR30163:SF8">
    <property type="entry name" value="LYTIC MUREIN TRANSGLYCOSYLASE"/>
    <property type="match status" value="1"/>
</dbReference>
<keyword evidence="5" id="KW-1185">Reference proteome</keyword>
<dbReference type="SUPFAM" id="SSF47090">
    <property type="entry name" value="PGBD-like"/>
    <property type="match status" value="1"/>
</dbReference>
<sequence length="406" mass="44563">MTQNLKTVLRRSALTLLLSAGLFAQAGVARADARFQKWVADFYATAAEAGITKSTYQKAFSGVKTPDPDVLEKAAYQPEFKHKIWDYLDSRVNPYTVRIGQEMAAKHGRTLAALERHFGVDRNILLAIWSMESNYGAVLEKSERLHYVPRALATLAYADKKRAKFARTQLIAALKIIQRGDIDAADMTGSWAGAMGHTQFIPTSYLIYAVDADGNGHRDIWNSVPDALATAANLLAKNGWQAGKTWGYEIVVPKGGSKYSGQTKTLAQWAKLGFTRPNGSGFKNGADRAELKLPANGGPGFLMTKNFFVIKRYNASDSYAMGVGMLADQLAGYSGVKQRWPRPDGTLDITEKFELQTRLKELGYYEGEVDGNFGSGSKAAIQAFQNRMGLAADGEPSQQLLKALRR</sequence>
<keyword evidence="1" id="KW-0732">Signal</keyword>
<dbReference type="InterPro" id="IPR043426">
    <property type="entry name" value="MltB-like"/>
</dbReference>
<dbReference type="NCBIfam" id="TIGR02283">
    <property type="entry name" value="MltB_2"/>
    <property type="match status" value="1"/>
</dbReference>